<reference evidence="1 2" key="1">
    <citation type="journal article" date="2004" name="Proc. Natl. Acad. Sci. U.S.A.">
        <title>Genome sequence of the deep-sea gamma-proteobacterium Idiomarina loihiensis reveals amino acid fermentation as a source of carbon and energy.</title>
        <authorList>
            <person name="Hou S."/>
            <person name="Saw J.H."/>
            <person name="Lee K.S."/>
            <person name="Freitas T.A."/>
            <person name="Belisle C."/>
            <person name="Kawarabayasi Y."/>
            <person name="Donachie S.P."/>
            <person name="Pikina A."/>
            <person name="Galperin M.Y."/>
            <person name="Koonin E.V."/>
            <person name="Makarova K.S."/>
            <person name="Omelchenko M.V."/>
            <person name="Sorokin A."/>
            <person name="Wolf Y.I."/>
            <person name="Li Q.X."/>
            <person name="Keum Y.S."/>
            <person name="Campbell S."/>
            <person name="Denery J."/>
            <person name="Aizawa S."/>
            <person name="Shibata S."/>
            <person name="Malahoff A."/>
            <person name="Alam M."/>
        </authorList>
    </citation>
    <scope>NUCLEOTIDE SEQUENCE [LARGE SCALE GENOMIC DNA]</scope>
    <source>
        <strain evidence="2">ATCC BAA-735 / DSM 15497 / L2-TR</strain>
    </source>
</reference>
<dbReference type="SUPFAM" id="SSF52980">
    <property type="entry name" value="Restriction endonuclease-like"/>
    <property type="match status" value="1"/>
</dbReference>
<dbReference type="GO" id="GO:0009307">
    <property type="term" value="P:DNA restriction-modification system"/>
    <property type="evidence" value="ECO:0007669"/>
    <property type="project" value="InterPro"/>
</dbReference>
<evidence type="ECO:0000313" key="1">
    <source>
        <dbReference type="EMBL" id="AAV83361.1"/>
    </source>
</evidence>
<sequence>MDSAQIISNGEKARTGKEVKDKVGELLEALQKDELILGFEVEVSHSHQGYGYDKQFKCDFVVKTVDSKFILIRASNSYRSDRAKIPFYDFLGIQQFSSFSGDIVASILLFPDGEEENTTFISTRKKVQDGYFFSPATHWLTFSELNEFFANYCSEVEDLMDEAEETGESELHPPLALYQRSFSDELAQVEEKTGSYYGKSGNKFERFLVEELNEPNNLSAYQANEKACFEYDTVLDSVVSELPIEKQHIQLLEATDTITKLKNGGSPKTDIHLRVYLSPKEFHIANISVKNTIATRVSCHDYQAKDFVRVIAPDDSDFRNLVEIFQEAGSWKEFNSLTSEKGLVLDTDEVLNPYMEKIIQWAVTGQHDADYLIDEKIQLANFILTRNADSGACKMQSAKSYIEELKAAIGKGRGAPFSWTYPSKRRGQRIQLKMPISLPQD</sequence>
<dbReference type="GO" id="GO:0003677">
    <property type="term" value="F:DNA binding"/>
    <property type="evidence" value="ECO:0007669"/>
    <property type="project" value="InterPro"/>
</dbReference>
<protein>
    <submittedName>
        <fullName evidence="1">Type II site-specific deoxyribonuclease</fullName>
    </submittedName>
</protein>
<dbReference type="Pfam" id="PF09208">
    <property type="entry name" value="Endonuc-MspI"/>
    <property type="match status" value="1"/>
</dbReference>
<dbReference type="OrthoDB" id="1550365at2"/>
<accession>Q5QUR0</accession>
<dbReference type="RefSeq" id="WP_011235753.1">
    <property type="nucleotide sequence ID" value="NC_006512.1"/>
</dbReference>
<dbReference type="InterPro" id="IPR015291">
    <property type="entry name" value="Restrct_endonuc_II_MspI"/>
</dbReference>
<keyword evidence="2" id="KW-1185">Reference proteome</keyword>
<dbReference type="KEGG" id="ilo:IL2529"/>
<dbReference type="AlphaFoldDB" id="Q5QUR0"/>
<dbReference type="eggNOG" id="ENOG50325X9">
    <property type="taxonomic scope" value="Bacteria"/>
</dbReference>
<organism evidence="1 2">
    <name type="scientific">Idiomarina loihiensis (strain ATCC BAA-735 / DSM 15497 / L2-TR)</name>
    <dbReference type="NCBI Taxonomy" id="283942"/>
    <lineage>
        <taxon>Bacteria</taxon>
        <taxon>Pseudomonadati</taxon>
        <taxon>Pseudomonadota</taxon>
        <taxon>Gammaproteobacteria</taxon>
        <taxon>Alteromonadales</taxon>
        <taxon>Idiomarinaceae</taxon>
        <taxon>Idiomarina</taxon>
    </lineage>
</organism>
<proteinExistence type="predicted"/>
<dbReference type="InterPro" id="IPR011335">
    <property type="entry name" value="Restrct_endonuc-II-like"/>
</dbReference>
<dbReference type="GO" id="GO:0009036">
    <property type="term" value="F:type II site-specific deoxyribonuclease activity"/>
    <property type="evidence" value="ECO:0007669"/>
    <property type="project" value="InterPro"/>
</dbReference>
<dbReference type="REBASE" id="10637">
    <property type="entry name" value="IloORF2528P"/>
</dbReference>
<name>Q5QUR0_IDILO</name>
<dbReference type="Proteomes" id="UP000001171">
    <property type="component" value="Chromosome"/>
</dbReference>
<dbReference type="HOGENOM" id="CLU_620775_0_0_6"/>
<gene>
    <name evidence="1" type="ordered locus">IL2529</name>
</gene>
<evidence type="ECO:0000313" key="2">
    <source>
        <dbReference type="Proteomes" id="UP000001171"/>
    </source>
</evidence>
<dbReference type="EMBL" id="AE017340">
    <property type="protein sequence ID" value="AAV83361.1"/>
    <property type="molecule type" value="Genomic_DNA"/>
</dbReference>
<dbReference type="GeneID" id="41337723"/>